<organism evidence="1 2">
    <name type="scientific">Polistes dominula</name>
    <name type="common">European paper wasp</name>
    <name type="synonym">Vespa dominula</name>
    <dbReference type="NCBI Taxonomy" id="743375"/>
    <lineage>
        <taxon>Eukaryota</taxon>
        <taxon>Metazoa</taxon>
        <taxon>Ecdysozoa</taxon>
        <taxon>Arthropoda</taxon>
        <taxon>Hexapoda</taxon>
        <taxon>Insecta</taxon>
        <taxon>Pterygota</taxon>
        <taxon>Neoptera</taxon>
        <taxon>Endopterygota</taxon>
        <taxon>Hymenoptera</taxon>
        <taxon>Apocrita</taxon>
        <taxon>Aculeata</taxon>
        <taxon>Vespoidea</taxon>
        <taxon>Vespidae</taxon>
        <taxon>Polistinae</taxon>
        <taxon>Polistini</taxon>
        <taxon>Polistes</taxon>
    </lineage>
</organism>
<accession>A0ABM1JAG1</accession>
<reference evidence="2" key="1">
    <citation type="submission" date="2025-08" db="UniProtKB">
        <authorList>
            <consortium name="RefSeq"/>
        </authorList>
    </citation>
    <scope>IDENTIFICATION</scope>
</reference>
<evidence type="ECO:0000313" key="2">
    <source>
        <dbReference type="RefSeq" id="XP_015189449.1"/>
    </source>
</evidence>
<sequence length="217" mass="24145">LPSLRPSKLLALLGHGGAGQEWQEWQELSSLRSSSRRLLNRALKSNGSEDWANYRNEQRAYKKLIKESKREAWEKFCSKVEALPLVAKLRRVLANGPQPSLGGFSVPNGEQLEKHKDILAHLLEVHFSGSGQVEHNPLTQGELRATRPGDWTTAAAVVTYDRIRWALDSFDGYKSPGADGLFPALLQNGGDGLVKHLIRVFRACLALRYLSHGGRSK</sequence>
<proteinExistence type="predicted"/>
<feature type="non-terminal residue" evidence="2">
    <location>
        <position position="1"/>
    </location>
</feature>
<dbReference type="Proteomes" id="UP000694924">
    <property type="component" value="Unplaced"/>
</dbReference>
<protein>
    <submittedName>
        <fullName evidence="2">Uncharacterized protein LOC107073360</fullName>
    </submittedName>
</protein>
<dbReference type="GeneID" id="107073360"/>
<gene>
    <name evidence="2" type="primary">LOC107073360</name>
</gene>
<evidence type="ECO:0000313" key="1">
    <source>
        <dbReference type="Proteomes" id="UP000694924"/>
    </source>
</evidence>
<dbReference type="RefSeq" id="XP_015189449.1">
    <property type="nucleotide sequence ID" value="XM_015333963.1"/>
</dbReference>
<name>A0ABM1JAG1_POLDO</name>
<keyword evidence="1" id="KW-1185">Reference proteome</keyword>